<dbReference type="InterPro" id="IPR023796">
    <property type="entry name" value="Serpin_dom"/>
</dbReference>
<dbReference type="Gene3D" id="3.30.497.10">
    <property type="entry name" value="Antithrombin, subunit I, domain 2"/>
    <property type="match status" value="1"/>
</dbReference>
<evidence type="ECO:0000256" key="4">
    <source>
        <dbReference type="SAM" id="SignalP"/>
    </source>
</evidence>
<dbReference type="SUPFAM" id="SSF56574">
    <property type="entry name" value="Serpins"/>
    <property type="match status" value="1"/>
</dbReference>
<keyword evidence="2" id="KW-0722">Serine protease inhibitor</keyword>
<protein>
    <submittedName>
        <fullName evidence="6">Serpin-Z10</fullName>
    </submittedName>
</protein>
<feature type="chain" id="PRO_5033668441" evidence="4">
    <location>
        <begin position="23"/>
        <end position="437"/>
    </location>
</feature>
<evidence type="ECO:0000256" key="1">
    <source>
        <dbReference type="ARBA" id="ARBA00022690"/>
    </source>
</evidence>
<evidence type="ECO:0000259" key="5">
    <source>
        <dbReference type="SMART" id="SM00093"/>
    </source>
</evidence>
<dbReference type="InterPro" id="IPR036186">
    <property type="entry name" value="Serpin_sf"/>
</dbReference>
<dbReference type="AlphaFoldDB" id="A0A8D7ZU94"/>
<reference evidence="6" key="1">
    <citation type="submission" date="2021-05" db="EMBL/GenBank/DDBJ databases">
        <authorList>
            <person name="Alioto T."/>
            <person name="Alioto T."/>
            <person name="Gomez Garrido J."/>
        </authorList>
    </citation>
    <scope>NUCLEOTIDE SEQUENCE</scope>
</reference>
<name>A0A8D7ZU94_CULPI</name>
<accession>A0A8D7ZU94</accession>
<dbReference type="PANTHER" id="PTHR11461:SF357">
    <property type="entry name" value="SERINE PROTEASE INHIBITOR 27A"/>
    <property type="match status" value="1"/>
</dbReference>
<keyword evidence="4" id="KW-0732">Signal</keyword>
<sequence>MESAGQRSCVVLLFLLASLVSSETVSQHQSNQIQTNLPLSLPPPPPPSLDPEVVSLNNDFDWKLVKEVFQREQQNTIFSPFSVKLLLTLLYEAAGENSTTKRELSKALVGVNLDKSRELYREFLESSTKENGNYEFNIGTRVYVDDGVANVTANYTELVEWCYKTNIERVDFGKTAETVAKVNDWCSNITHGHLNELVTEDHIKNSVMIIANVLFLKASWRNSFDESNTRKREFHVNPNHSTKPEFMEQTDIYAYLNDPELQLEMVRLPYKGRLFSMYIVLPYANRTLDQTVSTLTADNLIKLEGKLLREEVVVVIPKFKFDYGATLNDALTTLGISEVFTNRASLPQLSGGQNDTLQVSKILQKAGIEVNEKGTLAFAATEIQLVNKFGIDDNPIEFIAERPFMFYIKDEESDALLFVGKVQDPMVSPGTHGTNAI</sequence>
<dbReference type="InterPro" id="IPR042185">
    <property type="entry name" value="Serpin_sf_2"/>
</dbReference>
<organism evidence="6">
    <name type="scientific">Culex pipiens</name>
    <name type="common">House mosquito</name>
    <dbReference type="NCBI Taxonomy" id="7175"/>
    <lineage>
        <taxon>Eukaryota</taxon>
        <taxon>Metazoa</taxon>
        <taxon>Ecdysozoa</taxon>
        <taxon>Arthropoda</taxon>
        <taxon>Hexapoda</taxon>
        <taxon>Insecta</taxon>
        <taxon>Pterygota</taxon>
        <taxon>Neoptera</taxon>
        <taxon>Endopterygota</taxon>
        <taxon>Diptera</taxon>
        <taxon>Nematocera</taxon>
        <taxon>Culicoidea</taxon>
        <taxon>Culicidae</taxon>
        <taxon>Culicinae</taxon>
        <taxon>Culicini</taxon>
        <taxon>Culex</taxon>
        <taxon>Culex</taxon>
    </lineage>
</organism>
<dbReference type="SMART" id="SM00093">
    <property type="entry name" value="SERPIN"/>
    <property type="match status" value="1"/>
</dbReference>
<evidence type="ECO:0000256" key="3">
    <source>
        <dbReference type="RuleBase" id="RU000411"/>
    </source>
</evidence>
<comment type="similarity">
    <text evidence="3">Belongs to the serpin family.</text>
</comment>
<dbReference type="GO" id="GO:0005615">
    <property type="term" value="C:extracellular space"/>
    <property type="evidence" value="ECO:0007669"/>
    <property type="project" value="InterPro"/>
</dbReference>
<dbReference type="EMBL" id="HBUE01003242">
    <property type="protein sequence ID" value="CAG6444601.1"/>
    <property type="molecule type" value="Transcribed_RNA"/>
</dbReference>
<dbReference type="EMBL" id="HBUE01003243">
    <property type="protein sequence ID" value="CAG6444602.1"/>
    <property type="molecule type" value="Transcribed_RNA"/>
</dbReference>
<dbReference type="GO" id="GO:0004867">
    <property type="term" value="F:serine-type endopeptidase inhibitor activity"/>
    <property type="evidence" value="ECO:0007669"/>
    <property type="project" value="UniProtKB-KW"/>
</dbReference>
<keyword evidence="1" id="KW-0646">Protease inhibitor</keyword>
<feature type="signal peptide" evidence="4">
    <location>
        <begin position="1"/>
        <end position="22"/>
    </location>
</feature>
<dbReference type="InterPro" id="IPR000215">
    <property type="entry name" value="Serpin_fam"/>
</dbReference>
<dbReference type="Pfam" id="PF00079">
    <property type="entry name" value="Serpin"/>
    <property type="match status" value="1"/>
</dbReference>
<dbReference type="Gene3D" id="2.30.39.10">
    <property type="entry name" value="Alpha-1-antitrypsin, domain 1"/>
    <property type="match status" value="1"/>
</dbReference>
<feature type="domain" description="Serpin" evidence="5">
    <location>
        <begin position="62"/>
        <end position="425"/>
    </location>
</feature>
<dbReference type="PANTHER" id="PTHR11461">
    <property type="entry name" value="SERINE PROTEASE INHIBITOR, SERPIN"/>
    <property type="match status" value="1"/>
</dbReference>
<proteinExistence type="inferred from homology"/>
<evidence type="ECO:0000256" key="2">
    <source>
        <dbReference type="ARBA" id="ARBA00022900"/>
    </source>
</evidence>
<dbReference type="InterPro" id="IPR042178">
    <property type="entry name" value="Serpin_sf_1"/>
</dbReference>
<evidence type="ECO:0000313" key="6">
    <source>
        <dbReference type="EMBL" id="CAG6444601.1"/>
    </source>
</evidence>